<sequence>MASISLFPYSIVQQISPLARAGKAYKRIYSTKTTRITVNAAEFHVRRSANYEPSSWSFDHIQSLSSKYTGDDYVARANTLKDTVKTMIRKAGNLLRTMELVDELQRLGISYLFEEEISNLLETIYYNYFKFPEKWNTIDLNLKALGFRLLRQHGYHVPQEIFLNFADKNQNLNSYLLQDVVAMLNLYEASYHLFEDESILDDARDITTKYLKESLEKIDGSIFSLVTHALKQPLHWRVPRVEAKWFIELYEKRGGASPTLIEFAKLDFDMVQAIHLEDLKHVSRWWKNTSWDTKLTFARDLLVENFLWTVGFSYLPNFSHGRRTITKAAAMITTLDDVYDVFGTLGELEQFTDVINRWDIKAIDQLPDYMKICFYGLYNSLTDISYETLANKGFLILPYLQKAWADLCKSYLVEAQWYHRGHIPTLNEYLDNACVSISGPVALMHVHFLTSVSSIKEIDHCIERTENIVRYVSLIFRLSDDLGTSLGEMERGDTLKSIQLYMHETGATEPEARSYIKSLINKTWKKLNKERATVNSESSREFIDYATNLAKMAQFMYGEGDEDFRLDVIKSHVLSLLFTPIQGI</sequence>
<dbReference type="STRING" id="35608.A0A2U1LYD1"/>
<dbReference type="PANTHER" id="PTHR31225:SF9">
    <property type="entry name" value="TERPENE SYNTHASE 10"/>
    <property type="match status" value="1"/>
</dbReference>
<evidence type="ECO:0000256" key="2">
    <source>
        <dbReference type="ARBA" id="ARBA00022723"/>
    </source>
</evidence>
<dbReference type="SFLD" id="SFLDG01019">
    <property type="entry name" value="Terpene_Cyclase_Like_1_C_Termi"/>
    <property type="match status" value="1"/>
</dbReference>
<comment type="caution">
    <text evidence="6">The sequence shown here is derived from an EMBL/GenBank/DDBJ whole genome shotgun (WGS) entry which is preliminary data.</text>
</comment>
<keyword evidence="3" id="KW-0460">Magnesium</keyword>
<reference evidence="6 7" key="1">
    <citation type="journal article" date="2018" name="Mol. Plant">
        <title>The genome of Artemisia annua provides insight into the evolution of Asteraceae family and artemisinin biosynthesis.</title>
        <authorList>
            <person name="Shen Q."/>
            <person name="Zhang L."/>
            <person name="Liao Z."/>
            <person name="Wang S."/>
            <person name="Yan T."/>
            <person name="Shi P."/>
            <person name="Liu M."/>
            <person name="Fu X."/>
            <person name="Pan Q."/>
            <person name="Wang Y."/>
            <person name="Lv Z."/>
            <person name="Lu X."/>
            <person name="Zhang F."/>
            <person name="Jiang W."/>
            <person name="Ma Y."/>
            <person name="Chen M."/>
            <person name="Hao X."/>
            <person name="Li L."/>
            <person name="Tang Y."/>
            <person name="Lv G."/>
            <person name="Zhou Y."/>
            <person name="Sun X."/>
            <person name="Brodelius P.E."/>
            <person name="Rose J.K.C."/>
            <person name="Tang K."/>
        </authorList>
    </citation>
    <scope>NUCLEOTIDE SEQUENCE [LARGE SCALE GENOMIC DNA]</scope>
    <source>
        <strain evidence="7">cv. Huhao1</strain>
        <tissue evidence="6">Leaf</tissue>
    </source>
</reference>
<dbReference type="PANTHER" id="PTHR31225">
    <property type="entry name" value="OS04G0344100 PROTEIN-RELATED"/>
    <property type="match status" value="1"/>
</dbReference>
<dbReference type="FunFam" id="1.50.10.130:FF:000001">
    <property type="entry name" value="Isoprene synthase, chloroplastic"/>
    <property type="match status" value="1"/>
</dbReference>
<proteinExistence type="predicted"/>
<dbReference type="InterPro" id="IPR005630">
    <property type="entry name" value="Terpene_synthase_metal-bd"/>
</dbReference>
<dbReference type="Gene3D" id="1.50.10.130">
    <property type="entry name" value="Terpene synthase, N-terminal domain"/>
    <property type="match status" value="1"/>
</dbReference>
<keyword evidence="7" id="KW-1185">Reference proteome</keyword>
<dbReference type="FunFam" id="1.10.600.10:FF:000007">
    <property type="entry name" value="Isoprene synthase, chloroplastic"/>
    <property type="match status" value="1"/>
</dbReference>
<gene>
    <name evidence="6" type="ORF">CTI12_AA440260</name>
</gene>
<feature type="domain" description="Terpene synthase metal-binding" evidence="5">
    <location>
        <begin position="288"/>
        <end position="526"/>
    </location>
</feature>
<dbReference type="AlphaFoldDB" id="A0A2U1LYD1"/>
<evidence type="ECO:0000313" key="7">
    <source>
        <dbReference type="Proteomes" id="UP000245207"/>
    </source>
</evidence>
<dbReference type="SFLD" id="SFLDS00005">
    <property type="entry name" value="Isoprenoid_Synthase_Type_I"/>
    <property type="match status" value="1"/>
</dbReference>
<dbReference type="InterPro" id="IPR008949">
    <property type="entry name" value="Isoprenoid_synthase_dom_sf"/>
</dbReference>
<keyword evidence="2" id="KW-0479">Metal-binding</keyword>
<dbReference type="InterPro" id="IPR008930">
    <property type="entry name" value="Terpenoid_cyclase/PrenylTrfase"/>
</dbReference>
<dbReference type="GO" id="GO:0016102">
    <property type="term" value="P:diterpenoid biosynthetic process"/>
    <property type="evidence" value="ECO:0007669"/>
    <property type="project" value="InterPro"/>
</dbReference>
<dbReference type="EMBL" id="PKPP01007239">
    <property type="protein sequence ID" value="PWA53960.1"/>
    <property type="molecule type" value="Genomic_DNA"/>
</dbReference>
<dbReference type="Proteomes" id="UP000245207">
    <property type="component" value="Unassembled WGS sequence"/>
</dbReference>
<organism evidence="6 7">
    <name type="scientific">Artemisia annua</name>
    <name type="common">Sweet wormwood</name>
    <dbReference type="NCBI Taxonomy" id="35608"/>
    <lineage>
        <taxon>Eukaryota</taxon>
        <taxon>Viridiplantae</taxon>
        <taxon>Streptophyta</taxon>
        <taxon>Embryophyta</taxon>
        <taxon>Tracheophyta</taxon>
        <taxon>Spermatophyta</taxon>
        <taxon>Magnoliopsida</taxon>
        <taxon>eudicotyledons</taxon>
        <taxon>Gunneridae</taxon>
        <taxon>Pentapetalae</taxon>
        <taxon>asterids</taxon>
        <taxon>campanulids</taxon>
        <taxon>Asterales</taxon>
        <taxon>Asteraceae</taxon>
        <taxon>Asteroideae</taxon>
        <taxon>Anthemideae</taxon>
        <taxon>Artemisiinae</taxon>
        <taxon>Artemisia</taxon>
    </lineage>
</organism>
<name>A0A2U1LYD1_ARTAN</name>
<dbReference type="Pfam" id="PF01397">
    <property type="entry name" value="Terpene_synth"/>
    <property type="match status" value="1"/>
</dbReference>
<dbReference type="Gene3D" id="1.10.600.10">
    <property type="entry name" value="Farnesyl Diphosphate Synthase"/>
    <property type="match status" value="1"/>
</dbReference>
<evidence type="ECO:0000256" key="1">
    <source>
        <dbReference type="ARBA" id="ARBA00001946"/>
    </source>
</evidence>
<evidence type="ECO:0000259" key="4">
    <source>
        <dbReference type="Pfam" id="PF01397"/>
    </source>
</evidence>
<dbReference type="OrthoDB" id="1936865at2759"/>
<comment type="cofactor">
    <cofactor evidence="1">
        <name>Mg(2+)</name>
        <dbReference type="ChEBI" id="CHEBI:18420"/>
    </cofactor>
</comment>
<dbReference type="InterPro" id="IPR034741">
    <property type="entry name" value="Terpene_cyclase-like_1_C"/>
</dbReference>
<evidence type="ECO:0000313" key="6">
    <source>
        <dbReference type="EMBL" id="PWA53960.1"/>
    </source>
</evidence>
<dbReference type="SUPFAM" id="SSF48576">
    <property type="entry name" value="Terpenoid synthases"/>
    <property type="match status" value="1"/>
</dbReference>
<dbReference type="Pfam" id="PF03936">
    <property type="entry name" value="Terpene_synth_C"/>
    <property type="match status" value="1"/>
</dbReference>
<dbReference type="GO" id="GO:0000287">
    <property type="term" value="F:magnesium ion binding"/>
    <property type="evidence" value="ECO:0007669"/>
    <property type="project" value="InterPro"/>
</dbReference>
<protein>
    <submittedName>
        <fullName evidence="6">R-linalool synthase QH5, chloroplastic</fullName>
    </submittedName>
</protein>
<dbReference type="InterPro" id="IPR001906">
    <property type="entry name" value="Terpene_synth_N"/>
</dbReference>
<dbReference type="InterPro" id="IPR044814">
    <property type="entry name" value="Terpene_cyclase_plant_C1"/>
</dbReference>
<feature type="domain" description="Terpene synthase N-terminal" evidence="4">
    <location>
        <begin position="56"/>
        <end position="230"/>
    </location>
</feature>
<accession>A0A2U1LYD1</accession>
<dbReference type="CDD" id="cd00684">
    <property type="entry name" value="Terpene_cyclase_plant_C1"/>
    <property type="match status" value="1"/>
</dbReference>
<dbReference type="GO" id="GO:0010333">
    <property type="term" value="F:terpene synthase activity"/>
    <property type="evidence" value="ECO:0007669"/>
    <property type="project" value="InterPro"/>
</dbReference>
<evidence type="ECO:0000259" key="5">
    <source>
        <dbReference type="Pfam" id="PF03936"/>
    </source>
</evidence>
<dbReference type="SUPFAM" id="SSF48239">
    <property type="entry name" value="Terpenoid cyclases/Protein prenyltransferases"/>
    <property type="match status" value="1"/>
</dbReference>
<dbReference type="InterPro" id="IPR050148">
    <property type="entry name" value="Terpene_synthase-like"/>
</dbReference>
<evidence type="ECO:0000256" key="3">
    <source>
        <dbReference type="ARBA" id="ARBA00022842"/>
    </source>
</evidence>
<dbReference type="InterPro" id="IPR036965">
    <property type="entry name" value="Terpene_synth_N_sf"/>
</dbReference>